<gene>
    <name evidence="1" type="ORF">L195_g028965</name>
</gene>
<protein>
    <submittedName>
        <fullName evidence="1">Uncharacterized protein</fullName>
    </submittedName>
</protein>
<dbReference type="AlphaFoldDB" id="A0A2K3L3F0"/>
<evidence type="ECO:0000313" key="1">
    <source>
        <dbReference type="EMBL" id="PNX73067.1"/>
    </source>
</evidence>
<evidence type="ECO:0000313" key="2">
    <source>
        <dbReference type="Proteomes" id="UP000236291"/>
    </source>
</evidence>
<comment type="caution">
    <text evidence="1">The sequence shown here is derived from an EMBL/GenBank/DDBJ whole genome shotgun (WGS) entry which is preliminary data.</text>
</comment>
<sequence>GAECTEAGDDAIRTSQGNSKQFAGNLRSFDPDMGVILNLPRILASF</sequence>
<accession>A0A2K3L3F0</accession>
<reference evidence="1 2" key="1">
    <citation type="journal article" date="2014" name="Am. J. Bot.">
        <title>Genome assembly and annotation for red clover (Trifolium pratense; Fabaceae).</title>
        <authorList>
            <person name="Istvanek J."/>
            <person name="Jaros M."/>
            <person name="Krenek A."/>
            <person name="Repkova J."/>
        </authorList>
    </citation>
    <scope>NUCLEOTIDE SEQUENCE [LARGE SCALE GENOMIC DNA]</scope>
    <source>
        <strain evidence="2">cv. Tatra</strain>
        <tissue evidence="1">Young leaves</tissue>
    </source>
</reference>
<dbReference type="Proteomes" id="UP000236291">
    <property type="component" value="Unassembled WGS sequence"/>
</dbReference>
<reference evidence="1 2" key="2">
    <citation type="journal article" date="2017" name="Front. Plant Sci.">
        <title>Gene Classification and Mining of Molecular Markers Useful in Red Clover (Trifolium pratense) Breeding.</title>
        <authorList>
            <person name="Istvanek J."/>
            <person name="Dluhosova J."/>
            <person name="Dluhos P."/>
            <person name="Patkova L."/>
            <person name="Nedelnik J."/>
            <person name="Repkova J."/>
        </authorList>
    </citation>
    <scope>NUCLEOTIDE SEQUENCE [LARGE SCALE GENOMIC DNA]</scope>
    <source>
        <strain evidence="2">cv. Tatra</strain>
        <tissue evidence="1">Young leaves</tissue>
    </source>
</reference>
<feature type="non-terminal residue" evidence="1">
    <location>
        <position position="1"/>
    </location>
</feature>
<proteinExistence type="predicted"/>
<name>A0A2K3L3F0_TRIPR</name>
<dbReference type="EMBL" id="ASHM01025483">
    <property type="protein sequence ID" value="PNX73067.1"/>
    <property type="molecule type" value="Genomic_DNA"/>
</dbReference>
<organism evidence="1 2">
    <name type="scientific">Trifolium pratense</name>
    <name type="common">Red clover</name>
    <dbReference type="NCBI Taxonomy" id="57577"/>
    <lineage>
        <taxon>Eukaryota</taxon>
        <taxon>Viridiplantae</taxon>
        <taxon>Streptophyta</taxon>
        <taxon>Embryophyta</taxon>
        <taxon>Tracheophyta</taxon>
        <taxon>Spermatophyta</taxon>
        <taxon>Magnoliopsida</taxon>
        <taxon>eudicotyledons</taxon>
        <taxon>Gunneridae</taxon>
        <taxon>Pentapetalae</taxon>
        <taxon>rosids</taxon>
        <taxon>fabids</taxon>
        <taxon>Fabales</taxon>
        <taxon>Fabaceae</taxon>
        <taxon>Papilionoideae</taxon>
        <taxon>50 kb inversion clade</taxon>
        <taxon>NPAAA clade</taxon>
        <taxon>Hologalegina</taxon>
        <taxon>IRL clade</taxon>
        <taxon>Trifolieae</taxon>
        <taxon>Trifolium</taxon>
    </lineage>
</organism>